<evidence type="ECO:0000256" key="3">
    <source>
        <dbReference type="SAM" id="MobiDB-lite"/>
    </source>
</evidence>
<feature type="compositionally biased region" description="Low complexity" evidence="3">
    <location>
        <begin position="522"/>
        <end position="539"/>
    </location>
</feature>
<dbReference type="Proteomes" id="UP000325081">
    <property type="component" value="Unassembled WGS sequence"/>
</dbReference>
<reference evidence="6" key="1">
    <citation type="journal article" date="2019" name="Curr. Biol.">
        <title>Genome Sequence of Striga asiatica Provides Insight into the Evolution of Plant Parasitism.</title>
        <authorList>
            <person name="Yoshida S."/>
            <person name="Kim S."/>
            <person name="Wafula E.K."/>
            <person name="Tanskanen J."/>
            <person name="Kim Y.M."/>
            <person name="Honaas L."/>
            <person name="Yang Z."/>
            <person name="Spallek T."/>
            <person name="Conn C.E."/>
            <person name="Ichihashi Y."/>
            <person name="Cheong K."/>
            <person name="Cui S."/>
            <person name="Der J.P."/>
            <person name="Gundlach H."/>
            <person name="Jiao Y."/>
            <person name="Hori C."/>
            <person name="Ishida J.K."/>
            <person name="Kasahara H."/>
            <person name="Kiba T."/>
            <person name="Kim M.S."/>
            <person name="Koo N."/>
            <person name="Laohavisit A."/>
            <person name="Lee Y.H."/>
            <person name="Lumba S."/>
            <person name="McCourt P."/>
            <person name="Mortimer J.C."/>
            <person name="Mutuku J.M."/>
            <person name="Nomura T."/>
            <person name="Sasaki-Sekimoto Y."/>
            <person name="Seto Y."/>
            <person name="Wang Y."/>
            <person name="Wakatake T."/>
            <person name="Sakakibara H."/>
            <person name="Demura T."/>
            <person name="Yamaguchi S."/>
            <person name="Yoneyama K."/>
            <person name="Manabe R.I."/>
            <person name="Nelson D.C."/>
            <person name="Schulman A.H."/>
            <person name="Timko M.P."/>
            <person name="dePamphilis C.W."/>
            <person name="Choi D."/>
            <person name="Shirasu K."/>
        </authorList>
    </citation>
    <scope>NUCLEOTIDE SEQUENCE [LARGE SCALE GENOMIC DNA]</scope>
    <source>
        <strain evidence="6">cv. UVA1</strain>
    </source>
</reference>
<organism evidence="5 6">
    <name type="scientific">Striga asiatica</name>
    <name type="common">Asiatic witchweed</name>
    <name type="synonym">Buchnera asiatica</name>
    <dbReference type="NCBI Taxonomy" id="4170"/>
    <lineage>
        <taxon>Eukaryota</taxon>
        <taxon>Viridiplantae</taxon>
        <taxon>Streptophyta</taxon>
        <taxon>Embryophyta</taxon>
        <taxon>Tracheophyta</taxon>
        <taxon>Spermatophyta</taxon>
        <taxon>Magnoliopsida</taxon>
        <taxon>eudicotyledons</taxon>
        <taxon>Gunneridae</taxon>
        <taxon>Pentapetalae</taxon>
        <taxon>asterids</taxon>
        <taxon>lamiids</taxon>
        <taxon>Lamiales</taxon>
        <taxon>Orobanchaceae</taxon>
        <taxon>Buchnereae</taxon>
        <taxon>Striga</taxon>
    </lineage>
</organism>
<feature type="compositionally biased region" description="Basic and acidic residues" evidence="3">
    <location>
        <begin position="294"/>
        <end position="307"/>
    </location>
</feature>
<dbReference type="CDD" id="cd04369">
    <property type="entry name" value="Bromodomain"/>
    <property type="match status" value="1"/>
</dbReference>
<dbReference type="EMBL" id="BKCP01013181">
    <property type="protein sequence ID" value="GER57135.1"/>
    <property type="molecule type" value="Genomic_DNA"/>
</dbReference>
<feature type="domain" description="Bromo" evidence="4">
    <location>
        <begin position="343"/>
        <end position="414"/>
    </location>
</feature>
<protein>
    <submittedName>
        <fullName evidence="5">DNA-binding bromodomain-containing protein</fullName>
    </submittedName>
</protein>
<dbReference type="OrthoDB" id="1742084at2759"/>
<feature type="compositionally biased region" description="Low complexity" evidence="3">
    <location>
        <begin position="434"/>
        <end position="446"/>
    </location>
</feature>
<feature type="compositionally biased region" description="Low complexity" evidence="3">
    <location>
        <begin position="454"/>
        <end position="465"/>
    </location>
</feature>
<dbReference type="Gene3D" id="1.20.920.10">
    <property type="entry name" value="Bromodomain-like"/>
    <property type="match status" value="1"/>
</dbReference>
<dbReference type="GO" id="GO:0003677">
    <property type="term" value="F:DNA binding"/>
    <property type="evidence" value="ECO:0007669"/>
    <property type="project" value="UniProtKB-KW"/>
</dbReference>
<dbReference type="SMART" id="SM00717">
    <property type="entry name" value="SANT"/>
    <property type="match status" value="1"/>
</dbReference>
<feature type="compositionally biased region" description="Polar residues" evidence="3">
    <location>
        <begin position="190"/>
        <end position="199"/>
    </location>
</feature>
<feature type="compositionally biased region" description="Basic and acidic residues" evidence="3">
    <location>
        <begin position="153"/>
        <end position="165"/>
    </location>
</feature>
<feature type="compositionally biased region" description="Basic and acidic residues" evidence="3">
    <location>
        <begin position="201"/>
        <end position="212"/>
    </location>
</feature>
<dbReference type="InterPro" id="IPR001487">
    <property type="entry name" value="Bromodomain"/>
</dbReference>
<dbReference type="PROSITE" id="PS50014">
    <property type="entry name" value="BROMODOMAIN_2"/>
    <property type="match status" value="1"/>
</dbReference>
<feature type="region of interest" description="Disordered" evidence="3">
    <location>
        <begin position="1"/>
        <end position="20"/>
    </location>
</feature>
<feature type="region of interest" description="Disordered" evidence="3">
    <location>
        <begin position="75"/>
        <end position="100"/>
    </location>
</feature>
<dbReference type="SUPFAM" id="SSF46689">
    <property type="entry name" value="Homeodomain-like"/>
    <property type="match status" value="1"/>
</dbReference>
<gene>
    <name evidence="5" type="ORF">STAS_34920</name>
</gene>
<feature type="compositionally biased region" description="Basic and acidic residues" evidence="3">
    <location>
        <begin position="227"/>
        <end position="244"/>
    </location>
</feature>
<keyword evidence="5" id="KW-0238">DNA-binding</keyword>
<dbReference type="InterPro" id="IPR001005">
    <property type="entry name" value="SANT/Myb"/>
</dbReference>
<feature type="compositionally biased region" description="Polar residues" evidence="3">
    <location>
        <begin position="480"/>
        <end position="496"/>
    </location>
</feature>
<dbReference type="SUPFAM" id="SSF47370">
    <property type="entry name" value="Bromodomain"/>
    <property type="match status" value="1"/>
</dbReference>
<feature type="compositionally biased region" description="Basic and acidic residues" evidence="3">
    <location>
        <begin position="594"/>
        <end position="620"/>
    </location>
</feature>
<feature type="compositionally biased region" description="Basic and acidic residues" evidence="3">
    <location>
        <begin position="499"/>
        <end position="509"/>
    </location>
</feature>
<keyword evidence="6" id="KW-1185">Reference proteome</keyword>
<feature type="compositionally biased region" description="Basic and acidic residues" evidence="3">
    <location>
        <begin position="128"/>
        <end position="145"/>
    </location>
</feature>
<name>A0A5A7RIT9_STRAF</name>
<evidence type="ECO:0000313" key="5">
    <source>
        <dbReference type="EMBL" id="GER57135.1"/>
    </source>
</evidence>
<dbReference type="Pfam" id="PF00439">
    <property type="entry name" value="Bromodomain"/>
    <property type="match status" value="1"/>
</dbReference>
<feature type="compositionally biased region" description="Basic and acidic residues" evidence="3">
    <location>
        <begin position="274"/>
        <end position="285"/>
    </location>
</feature>
<dbReference type="InterPro" id="IPR036427">
    <property type="entry name" value="Bromodomain-like_sf"/>
</dbReference>
<accession>A0A5A7RIT9</accession>
<evidence type="ECO:0000256" key="2">
    <source>
        <dbReference type="PROSITE-ProRule" id="PRU00035"/>
    </source>
</evidence>
<dbReference type="PANTHER" id="PTHR37888:SF11">
    <property type="entry name" value="DNA-BINDING BROMODOMAIN-CONTAINING PROTEIN"/>
    <property type="match status" value="1"/>
</dbReference>
<proteinExistence type="predicted"/>
<evidence type="ECO:0000256" key="1">
    <source>
        <dbReference type="ARBA" id="ARBA00023117"/>
    </source>
</evidence>
<dbReference type="InterPro" id="IPR009057">
    <property type="entry name" value="Homeodomain-like_sf"/>
</dbReference>
<comment type="caution">
    <text evidence="5">The sequence shown here is derived from an EMBL/GenBank/DDBJ whole genome shotgun (WGS) entry which is preliminary data.</text>
</comment>
<feature type="region of interest" description="Disordered" evidence="3">
    <location>
        <begin position="427"/>
        <end position="652"/>
    </location>
</feature>
<feature type="region of interest" description="Disordered" evidence="3">
    <location>
        <begin position="128"/>
        <end position="327"/>
    </location>
</feature>
<dbReference type="CDD" id="cd00167">
    <property type="entry name" value="SANT"/>
    <property type="match status" value="1"/>
</dbReference>
<dbReference type="SMART" id="SM00297">
    <property type="entry name" value="BROMO"/>
    <property type="match status" value="1"/>
</dbReference>
<evidence type="ECO:0000259" key="4">
    <source>
        <dbReference type="PROSITE" id="PS50014"/>
    </source>
</evidence>
<dbReference type="PANTHER" id="PTHR37888">
    <property type="entry name" value="DNA-BINDING BROMODOMAIN-CONTAINING PROTEIN"/>
    <property type="match status" value="1"/>
</dbReference>
<sequence>MTKPDGVAPDATTDGGASPSWGTWEELILAFAVNRHGTASWDSVASELQKRTSDPSLPLTAHDCRSKYLDLKRRFSVAPNHDSDGGGGGGGDVKSGAEESAAPLLEELRRLRVAELRREVERYDLNIESLELKVKRMEEERERSLQENSASDLENKNMEEKRIVDPEAEAEPGGSGGGPAVGEEIDKDQLSVNESNSTDPEAEKPKTGEKAAEPAAEGEGLDQAGQTRHEPVEVKTEPDRKSGGEEDSFNGSSNSIEKSDRRGKKKPVGSPSESDGREEAAKESSDVQSTASRSRKEEEGGGGDKVRRGNTSGDEGEHEDQSRAVKELSAQSQPLIDFLQVLRAHKLGSMFQRRLRSQESSKYQKLILQHVDLETIEKRVRQGRYSGSRAKFFRDLLLVVNNALVFFPSNSPESKAARVIRALVSKEMSKSKSESSSGKQISLQSLSKKDKSADNNSNSNSLMLKPRLPGSLTVCRKRSSISLTSNKKGQSSSSPANEKVSKSPDEPKITKKRTRENRLSPASTTKTNAKNNNSSNTTKQQEKGGGSSSDNNSNSKKMAESKKQKRNFLSRMKQGSNNGDLLDALKNTPLTGEGTDKKKGVVEKKKEQVTRSRLAKEKGSPVKNVGRLPKRAAPPPRKRSENEAPKKRTRKL</sequence>
<keyword evidence="1 2" id="KW-0103">Bromodomain</keyword>
<dbReference type="AlphaFoldDB" id="A0A5A7RIT9"/>
<evidence type="ECO:0000313" key="6">
    <source>
        <dbReference type="Proteomes" id="UP000325081"/>
    </source>
</evidence>